<dbReference type="AlphaFoldDB" id="A0A3E4MGD8"/>
<accession>A0A3E4MGD8</accession>
<gene>
    <name evidence="9" type="ORF">DXD10_06905</name>
</gene>
<dbReference type="GO" id="GO:0022857">
    <property type="term" value="F:transmembrane transporter activity"/>
    <property type="evidence" value="ECO:0007669"/>
    <property type="project" value="TreeGrafter"/>
</dbReference>
<feature type="transmembrane region" description="Helical" evidence="7">
    <location>
        <begin position="101"/>
        <end position="128"/>
    </location>
</feature>
<dbReference type="PIRSF" id="PIRSF006066">
    <property type="entry name" value="HI0050"/>
    <property type="match status" value="1"/>
</dbReference>
<evidence type="ECO:0000313" key="9">
    <source>
        <dbReference type="EMBL" id="RGK48675.1"/>
    </source>
</evidence>
<evidence type="ECO:0000256" key="7">
    <source>
        <dbReference type="SAM" id="Phobius"/>
    </source>
</evidence>
<evidence type="ECO:0000256" key="6">
    <source>
        <dbReference type="ARBA" id="ARBA00023136"/>
    </source>
</evidence>
<evidence type="ECO:0000313" key="10">
    <source>
        <dbReference type="Proteomes" id="UP000261208"/>
    </source>
</evidence>
<feature type="transmembrane region" description="Helical" evidence="7">
    <location>
        <begin position="49"/>
        <end position="74"/>
    </location>
</feature>
<feature type="transmembrane region" description="Helical" evidence="7">
    <location>
        <begin position="322"/>
        <end position="339"/>
    </location>
</feature>
<feature type="transmembrane region" description="Helical" evidence="7">
    <location>
        <begin position="344"/>
        <end position="361"/>
    </location>
</feature>
<feature type="transmembrane region" description="Helical" evidence="7">
    <location>
        <begin position="280"/>
        <end position="302"/>
    </location>
</feature>
<feature type="transmembrane region" description="Helical" evidence="7">
    <location>
        <begin position="225"/>
        <end position="243"/>
    </location>
</feature>
<proteinExistence type="predicted"/>
<dbReference type="InterPro" id="IPR010656">
    <property type="entry name" value="DctM"/>
</dbReference>
<evidence type="ECO:0000256" key="1">
    <source>
        <dbReference type="ARBA" id="ARBA00004429"/>
    </source>
</evidence>
<evidence type="ECO:0000256" key="4">
    <source>
        <dbReference type="ARBA" id="ARBA00022692"/>
    </source>
</evidence>
<reference evidence="9 10" key="1">
    <citation type="submission" date="2018-08" db="EMBL/GenBank/DDBJ databases">
        <title>A genome reference for cultivated species of the human gut microbiota.</title>
        <authorList>
            <person name="Zou Y."/>
            <person name="Xue W."/>
            <person name="Luo G."/>
        </authorList>
    </citation>
    <scope>NUCLEOTIDE SEQUENCE [LARGE SCALE GENOMIC DNA]</scope>
    <source>
        <strain evidence="9 10">TF11-11</strain>
    </source>
</reference>
<dbReference type="NCBIfam" id="TIGR00786">
    <property type="entry name" value="dctM"/>
    <property type="match status" value="1"/>
</dbReference>
<feature type="transmembrane region" description="Helical" evidence="7">
    <location>
        <begin position="367"/>
        <end position="389"/>
    </location>
</feature>
<evidence type="ECO:0000256" key="2">
    <source>
        <dbReference type="ARBA" id="ARBA00022475"/>
    </source>
</evidence>
<comment type="caution">
    <text evidence="9">The sequence shown here is derived from an EMBL/GenBank/DDBJ whole genome shotgun (WGS) entry which is preliminary data.</text>
</comment>
<evidence type="ECO:0000256" key="3">
    <source>
        <dbReference type="ARBA" id="ARBA00022519"/>
    </source>
</evidence>
<feature type="domain" description="TRAP C4-dicarboxylate transport system permease DctM subunit" evidence="8">
    <location>
        <begin position="14"/>
        <end position="424"/>
    </location>
</feature>
<organism evidence="9 10">
    <name type="scientific">Dorea formicigenerans</name>
    <dbReference type="NCBI Taxonomy" id="39486"/>
    <lineage>
        <taxon>Bacteria</taxon>
        <taxon>Bacillati</taxon>
        <taxon>Bacillota</taxon>
        <taxon>Clostridia</taxon>
        <taxon>Lachnospirales</taxon>
        <taxon>Lachnospiraceae</taxon>
        <taxon>Dorea</taxon>
    </lineage>
</organism>
<feature type="transmembrane region" description="Helical" evidence="7">
    <location>
        <begin position="401"/>
        <end position="423"/>
    </location>
</feature>
<dbReference type="Proteomes" id="UP000261208">
    <property type="component" value="Unassembled WGS sequence"/>
</dbReference>
<keyword evidence="5 7" id="KW-1133">Transmembrane helix</keyword>
<feature type="transmembrane region" description="Helical" evidence="7">
    <location>
        <begin position="6"/>
        <end position="37"/>
    </location>
</feature>
<evidence type="ECO:0000256" key="5">
    <source>
        <dbReference type="ARBA" id="ARBA00022989"/>
    </source>
</evidence>
<keyword evidence="3" id="KW-0997">Cell inner membrane</keyword>
<keyword evidence="2" id="KW-1003">Cell membrane</keyword>
<dbReference type="PANTHER" id="PTHR33362">
    <property type="entry name" value="SIALIC ACID TRAP TRANSPORTER PERMEASE PROTEIN SIAT-RELATED"/>
    <property type="match status" value="1"/>
</dbReference>
<keyword evidence="6 7" id="KW-0472">Membrane</keyword>
<protein>
    <submittedName>
        <fullName evidence="9">TRAP transporter large permease</fullName>
    </submittedName>
</protein>
<dbReference type="EMBL" id="QSQQ01000007">
    <property type="protein sequence ID" value="RGK48675.1"/>
    <property type="molecule type" value="Genomic_DNA"/>
</dbReference>
<comment type="subcellular location">
    <subcellularLocation>
        <location evidence="1">Cell inner membrane</location>
        <topology evidence="1">Multi-pass membrane protein</topology>
    </subcellularLocation>
</comment>
<feature type="transmembrane region" description="Helical" evidence="7">
    <location>
        <begin position="171"/>
        <end position="197"/>
    </location>
</feature>
<dbReference type="Pfam" id="PF06808">
    <property type="entry name" value="DctM"/>
    <property type="match status" value="1"/>
</dbReference>
<dbReference type="GO" id="GO:0005886">
    <property type="term" value="C:plasma membrane"/>
    <property type="evidence" value="ECO:0007669"/>
    <property type="project" value="UniProtKB-SubCell"/>
</dbReference>
<keyword evidence="4 7" id="KW-0812">Transmembrane</keyword>
<dbReference type="InterPro" id="IPR004681">
    <property type="entry name" value="TRAP_DctM"/>
</dbReference>
<feature type="transmembrane region" description="Helical" evidence="7">
    <location>
        <begin position="140"/>
        <end position="165"/>
    </location>
</feature>
<sequence length="438" mass="46937">MMENALLIILLDVILLVFLLMMSIPLPVCFLGALMFLSAFGNVSMKTMLVWVFSQSTGTVLLASPLFILAGTYMGGSGIAKRLLDCADSFIGHIKSGLGTVAIVVCAVMGAISGSGFTGVAATGPIMIPRMEEQGYERGYATALVTVSSVLGLLIPPSVVMIMFGWVTETSILACFLSTLGPGLLITALFIVIHVIWSKKFDLKVLEKKPVDEYLKNVGSKTFKAIPALIMPLIILGGIYGGVFTATEAAAVSAIYAIPVGIWVYKACTIKGFLQMTKEASSTIGSIMVMIVCCLMLSRVFTIYRVPSLVLDLLMGITTNKYLLLFIIDIFLFLVGMIVNDTTGVLICAPLLMPVMTQLGVSPVHFAAIMGVNLAMGGVTPPYASILYLGMRIGKAEFHEILKPTMTFLILGYVPVVFLTTYIPDLALAIPRMCGFSV</sequence>
<dbReference type="RefSeq" id="WP_117649615.1">
    <property type="nucleotide sequence ID" value="NZ_AP031430.1"/>
</dbReference>
<name>A0A3E4MGD8_9FIRM</name>
<evidence type="ECO:0000259" key="8">
    <source>
        <dbReference type="Pfam" id="PF06808"/>
    </source>
</evidence>
<feature type="transmembrane region" description="Helical" evidence="7">
    <location>
        <begin position="249"/>
        <end position="268"/>
    </location>
</feature>